<dbReference type="Pfam" id="PF00571">
    <property type="entry name" value="CBS"/>
    <property type="match status" value="2"/>
</dbReference>
<feature type="domain" description="CBS" evidence="3">
    <location>
        <begin position="10"/>
        <end position="68"/>
    </location>
</feature>
<dbReference type="RefSeq" id="WP_035541125.1">
    <property type="nucleotide sequence ID" value="NZ_ARYL01000041.1"/>
</dbReference>
<dbReference type="InterPro" id="IPR044725">
    <property type="entry name" value="CBSX3_CBS_dom"/>
</dbReference>
<proteinExistence type="predicted"/>
<dbReference type="PANTHER" id="PTHR43080:SF2">
    <property type="entry name" value="CBS DOMAIN-CONTAINING PROTEIN"/>
    <property type="match status" value="1"/>
</dbReference>
<reference evidence="4 5" key="1">
    <citation type="journal article" date="2014" name="Antonie Van Leeuwenhoek">
        <title>Hyphomonas beringensis sp. nov. and Hyphomonas chukchiensis sp. nov., isolated from surface seawater of the Bering Sea and Chukchi Sea.</title>
        <authorList>
            <person name="Li C."/>
            <person name="Lai Q."/>
            <person name="Li G."/>
            <person name="Dong C."/>
            <person name="Wang J."/>
            <person name="Liao Y."/>
            <person name="Shao Z."/>
        </authorList>
    </citation>
    <scope>NUCLEOTIDE SEQUENCE [LARGE SCALE GENOMIC DNA]</scope>
    <source>
        <strain evidence="4 5">SCH89</strain>
    </source>
</reference>
<dbReference type="STRING" id="1280953.HOC_17941"/>
<dbReference type="CDD" id="cd04623">
    <property type="entry name" value="CBS_pair_bac_euk"/>
    <property type="match status" value="1"/>
</dbReference>
<name>A0A059G342_9PROT</name>
<dbReference type="SMART" id="SM00116">
    <property type="entry name" value="CBS"/>
    <property type="match status" value="2"/>
</dbReference>
<dbReference type="eggNOG" id="COG0517">
    <property type="taxonomic scope" value="Bacteria"/>
</dbReference>
<dbReference type="PROSITE" id="PS51371">
    <property type="entry name" value="CBS"/>
    <property type="match status" value="2"/>
</dbReference>
<accession>A0A059G342</accession>
<dbReference type="AlphaFoldDB" id="A0A059G342"/>
<organism evidence="4 5">
    <name type="scientific">Hyphomonas oceanitis SCH89</name>
    <dbReference type="NCBI Taxonomy" id="1280953"/>
    <lineage>
        <taxon>Bacteria</taxon>
        <taxon>Pseudomonadati</taxon>
        <taxon>Pseudomonadota</taxon>
        <taxon>Alphaproteobacteria</taxon>
        <taxon>Hyphomonadales</taxon>
        <taxon>Hyphomonadaceae</taxon>
        <taxon>Hyphomonas</taxon>
    </lineage>
</organism>
<dbReference type="InterPro" id="IPR046342">
    <property type="entry name" value="CBS_dom_sf"/>
</dbReference>
<dbReference type="PATRIC" id="fig|1280953.3.peg.3593"/>
<evidence type="ECO:0000313" key="5">
    <source>
        <dbReference type="Proteomes" id="UP000024942"/>
    </source>
</evidence>
<keyword evidence="5" id="KW-1185">Reference proteome</keyword>
<protein>
    <recommendedName>
        <fullName evidence="3">CBS domain-containing protein</fullName>
    </recommendedName>
</protein>
<dbReference type="OrthoDB" id="9807125at2"/>
<evidence type="ECO:0000256" key="1">
    <source>
        <dbReference type="ARBA" id="ARBA00023122"/>
    </source>
</evidence>
<keyword evidence="1 2" id="KW-0129">CBS domain</keyword>
<feature type="domain" description="CBS" evidence="3">
    <location>
        <begin position="76"/>
        <end position="132"/>
    </location>
</feature>
<dbReference type="Proteomes" id="UP000024942">
    <property type="component" value="Unassembled WGS sequence"/>
</dbReference>
<sequence>MTIDQILNDKGREVISVGADDTLGDVAKVLDTRRIGAVVALDSDDSIIGVLSERDIVRQVARNGQAALDMKVSDAMTRDVVTVPSTMAIEVAMQLMTDRRIRHLPILRNDRLIGFVSIGDLVKWKIAETEAEAEAMKSYLSAQY</sequence>
<evidence type="ECO:0000313" key="4">
    <source>
        <dbReference type="EMBL" id="KDA00970.1"/>
    </source>
</evidence>
<dbReference type="InterPro" id="IPR000644">
    <property type="entry name" value="CBS_dom"/>
</dbReference>
<dbReference type="InterPro" id="IPR051257">
    <property type="entry name" value="Diverse_CBS-Domain"/>
</dbReference>
<evidence type="ECO:0000259" key="3">
    <source>
        <dbReference type="PROSITE" id="PS51371"/>
    </source>
</evidence>
<dbReference type="PANTHER" id="PTHR43080">
    <property type="entry name" value="CBS DOMAIN-CONTAINING PROTEIN CBSX3, MITOCHONDRIAL"/>
    <property type="match status" value="1"/>
</dbReference>
<evidence type="ECO:0000256" key="2">
    <source>
        <dbReference type="PROSITE-ProRule" id="PRU00703"/>
    </source>
</evidence>
<dbReference type="SUPFAM" id="SSF54631">
    <property type="entry name" value="CBS-domain pair"/>
    <property type="match status" value="1"/>
</dbReference>
<comment type="caution">
    <text evidence="4">The sequence shown here is derived from an EMBL/GenBank/DDBJ whole genome shotgun (WGS) entry which is preliminary data.</text>
</comment>
<dbReference type="Gene3D" id="3.10.580.10">
    <property type="entry name" value="CBS-domain"/>
    <property type="match status" value="1"/>
</dbReference>
<dbReference type="EMBL" id="ARYL01000041">
    <property type="protein sequence ID" value="KDA00970.1"/>
    <property type="molecule type" value="Genomic_DNA"/>
</dbReference>
<gene>
    <name evidence="4" type="ORF">HOC_17941</name>
</gene>